<dbReference type="InterPro" id="IPR036291">
    <property type="entry name" value="NAD(P)-bd_dom_sf"/>
</dbReference>
<dbReference type="Gene3D" id="3.40.50.720">
    <property type="entry name" value="NAD(P)-binding Rossmann-like Domain"/>
    <property type="match status" value="1"/>
</dbReference>
<evidence type="ECO:0000256" key="2">
    <source>
        <dbReference type="ARBA" id="ARBA00009233"/>
    </source>
</evidence>
<reference evidence="9" key="1">
    <citation type="submission" date="2023-04" db="EMBL/GenBank/DDBJ databases">
        <title>Phytophthora fragariaefolia NBRC 109709.</title>
        <authorList>
            <person name="Ichikawa N."/>
            <person name="Sato H."/>
            <person name="Tonouchi N."/>
        </authorList>
    </citation>
    <scope>NUCLEOTIDE SEQUENCE</scope>
    <source>
        <strain evidence="9">NBRC 109709</strain>
    </source>
</reference>
<comment type="similarity">
    <text evidence="2">Belongs to the short-chain dehydrogenases/reductases (SDR) family. FabI subfamily.</text>
</comment>
<dbReference type="OrthoDB" id="129123at2759"/>
<protein>
    <submittedName>
        <fullName evidence="9">Unnamed protein product</fullName>
    </submittedName>
</protein>
<feature type="compositionally biased region" description="Low complexity" evidence="8">
    <location>
        <begin position="582"/>
        <end position="595"/>
    </location>
</feature>
<feature type="compositionally biased region" description="Low complexity" evidence="8">
    <location>
        <begin position="671"/>
        <end position="684"/>
    </location>
</feature>
<dbReference type="PANTHER" id="PTHR43159:SF2">
    <property type="entry name" value="ENOYL-[ACYL-CARRIER-PROTEIN] REDUCTASE [NADH], CHLOROPLASTIC"/>
    <property type="match status" value="1"/>
</dbReference>
<comment type="caution">
    <text evidence="9">The sequence shown here is derived from an EMBL/GenBank/DDBJ whole genome shotgun (WGS) entry which is preliminary data.</text>
</comment>
<evidence type="ECO:0000256" key="1">
    <source>
        <dbReference type="ARBA" id="ARBA00005189"/>
    </source>
</evidence>
<dbReference type="SUPFAM" id="SSF51735">
    <property type="entry name" value="NAD(P)-binding Rossmann-fold domains"/>
    <property type="match status" value="1"/>
</dbReference>
<keyword evidence="6" id="KW-0443">Lipid metabolism</keyword>
<evidence type="ECO:0000256" key="6">
    <source>
        <dbReference type="ARBA" id="ARBA00023098"/>
    </source>
</evidence>
<gene>
    <name evidence="9" type="ORF">Pfra01_001517600</name>
</gene>
<dbReference type="Pfam" id="PF13561">
    <property type="entry name" value="adh_short_C2"/>
    <property type="match status" value="1"/>
</dbReference>
<evidence type="ECO:0000256" key="3">
    <source>
        <dbReference type="ARBA" id="ARBA00022516"/>
    </source>
</evidence>
<proteinExistence type="inferred from homology"/>
<evidence type="ECO:0000256" key="8">
    <source>
        <dbReference type="SAM" id="MobiDB-lite"/>
    </source>
</evidence>
<evidence type="ECO:0000256" key="7">
    <source>
        <dbReference type="ARBA" id="ARBA00023160"/>
    </source>
</evidence>
<organism evidence="9 10">
    <name type="scientific">Phytophthora fragariaefolia</name>
    <dbReference type="NCBI Taxonomy" id="1490495"/>
    <lineage>
        <taxon>Eukaryota</taxon>
        <taxon>Sar</taxon>
        <taxon>Stramenopiles</taxon>
        <taxon>Oomycota</taxon>
        <taxon>Peronosporomycetes</taxon>
        <taxon>Peronosporales</taxon>
        <taxon>Peronosporaceae</taxon>
        <taxon>Phytophthora</taxon>
    </lineage>
</organism>
<evidence type="ECO:0000313" key="9">
    <source>
        <dbReference type="EMBL" id="GMF44046.1"/>
    </source>
</evidence>
<evidence type="ECO:0000313" key="10">
    <source>
        <dbReference type="Proteomes" id="UP001165121"/>
    </source>
</evidence>
<dbReference type="GO" id="GO:0006633">
    <property type="term" value="P:fatty acid biosynthetic process"/>
    <property type="evidence" value="ECO:0007669"/>
    <property type="project" value="UniProtKB-KW"/>
</dbReference>
<evidence type="ECO:0000256" key="5">
    <source>
        <dbReference type="ARBA" id="ARBA00023002"/>
    </source>
</evidence>
<comment type="pathway">
    <text evidence="1">Lipid metabolism.</text>
</comment>
<keyword evidence="7" id="KW-0275">Fatty acid biosynthesis</keyword>
<dbReference type="EMBL" id="BSXT01001637">
    <property type="protein sequence ID" value="GMF44046.1"/>
    <property type="molecule type" value="Genomic_DNA"/>
</dbReference>
<dbReference type="InterPro" id="IPR002347">
    <property type="entry name" value="SDR_fam"/>
</dbReference>
<dbReference type="AlphaFoldDB" id="A0A9W7CV89"/>
<keyword evidence="10" id="KW-1185">Reference proteome</keyword>
<keyword evidence="4" id="KW-0276">Fatty acid metabolism</keyword>
<dbReference type="InterPro" id="IPR014358">
    <property type="entry name" value="Enoyl-ACP_Rdtase_NADH"/>
</dbReference>
<evidence type="ECO:0000256" key="4">
    <source>
        <dbReference type="ARBA" id="ARBA00022832"/>
    </source>
</evidence>
<dbReference type="Proteomes" id="UP001165121">
    <property type="component" value="Unassembled WGS sequence"/>
</dbReference>
<sequence>MVPVKVGDVLEFDVLSVSKDDCGSSSPTKIEGRSLTRGRVVEVSIEAEGGDGTCTVQVVYEAGELRTLSSEMVGWEIALESVDTKRFERGVVKQIDCDINCALVLFTGGKKEWLDLTFFRVKVPGHQASLIDDIADSECAQIIGVEHSSPSHTVSQSQAWESFQHPSAAVKTNEILDTIKHSTQPYVSVAASPLRIPRVNPDDFDWHLEGTHVELCNRDGQFLEGAALCSKTKFHLQLYNEHRGFFEVAHSVQSFRVVIHGLETVKTFPMGQIVDVYSPLIGKFRRGTALKIAALGHLTPIRFGSGKAVEWIDLKSQTFKLVFFPHIIDACEDLVDKDHAGMHAPREHLPHRSHGQISHHSQHLEYPRLREGQIIELFDGHSKQYLKFKVAAHSNWSSEAYIFEPVEEAPSHSTRPIVSSLSCLRSRLLLQPAHWEEYRQILVGHRVDVYGYANQNVMNGKIHAVGGDGNLNKEPTILVHSKDGHQLWIDLRTDKVKLRMHPATDEGPATPLQASPRPDSDISSAPSRGVDIHPIENTPNSTSTKDQSLFRIPSESPVGIESILPKPMPVGNPSESEAPATGSSPSRKPSPGSRPAGLHRRASQSADVPKTALLTESTQPTYVPASSPIKDDAPLAPVSAMKSLSPLQSPRLDPHSTRPVSPGGPLPPVQPSSNPNSPSKTPQPTDHELPPAMPESSALHFAHCDVESDASVDQLLTQCGDKFDGQLDVLVHSVAFAPREAFAHGLLDTPRAAWTQAMDVSAYSLVALAKAARPLMVDDNGEERGDRSVLALTYAGSTKVGREVMRTIFTG</sequence>
<keyword evidence="3" id="KW-0444">Lipid biosynthesis</keyword>
<feature type="compositionally biased region" description="Polar residues" evidence="8">
    <location>
        <begin position="537"/>
        <end position="547"/>
    </location>
</feature>
<feature type="region of interest" description="Disordered" evidence="8">
    <location>
        <begin position="502"/>
        <end position="694"/>
    </location>
</feature>
<name>A0A9W7CV89_9STRA</name>
<keyword evidence="5" id="KW-0560">Oxidoreductase</keyword>
<accession>A0A9W7CV89</accession>
<dbReference type="GO" id="GO:0004318">
    <property type="term" value="F:enoyl-[acyl-carrier-protein] reductase (NADH) activity"/>
    <property type="evidence" value="ECO:0007669"/>
    <property type="project" value="InterPro"/>
</dbReference>
<dbReference type="PANTHER" id="PTHR43159">
    <property type="entry name" value="ENOYL-[ACYL-CARRIER-PROTEIN] REDUCTASE"/>
    <property type="match status" value="1"/>
</dbReference>